<dbReference type="Proteomes" id="UP000594638">
    <property type="component" value="Unassembled WGS sequence"/>
</dbReference>
<proteinExistence type="predicted"/>
<feature type="region of interest" description="Disordered" evidence="1">
    <location>
        <begin position="1"/>
        <end position="34"/>
    </location>
</feature>
<evidence type="ECO:0000313" key="3">
    <source>
        <dbReference type="Proteomes" id="UP000594638"/>
    </source>
</evidence>
<evidence type="ECO:0000313" key="2">
    <source>
        <dbReference type="EMBL" id="CAA3032902.1"/>
    </source>
</evidence>
<organism evidence="2 3">
    <name type="scientific">Olea europaea subsp. europaea</name>
    <dbReference type="NCBI Taxonomy" id="158383"/>
    <lineage>
        <taxon>Eukaryota</taxon>
        <taxon>Viridiplantae</taxon>
        <taxon>Streptophyta</taxon>
        <taxon>Embryophyta</taxon>
        <taxon>Tracheophyta</taxon>
        <taxon>Spermatophyta</taxon>
        <taxon>Magnoliopsida</taxon>
        <taxon>eudicotyledons</taxon>
        <taxon>Gunneridae</taxon>
        <taxon>Pentapetalae</taxon>
        <taxon>asterids</taxon>
        <taxon>lamiids</taxon>
        <taxon>Lamiales</taxon>
        <taxon>Oleaceae</taxon>
        <taxon>Oleeae</taxon>
        <taxon>Olea</taxon>
    </lineage>
</organism>
<evidence type="ECO:0000256" key="1">
    <source>
        <dbReference type="SAM" id="MobiDB-lite"/>
    </source>
</evidence>
<feature type="compositionally biased region" description="Low complexity" evidence="1">
    <location>
        <begin position="235"/>
        <end position="245"/>
    </location>
</feature>
<feature type="region of interest" description="Disordered" evidence="1">
    <location>
        <begin position="224"/>
        <end position="258"/>
    </location>
</feature>
<keyword evidence="3" id="KW-1185">Reference proteome</keyword>
<comment type="caution">
    <text evidence="2">The sequence shown here is derived from an EMBL/GenBank/DDBJ whole genome shotgun (WGS) entry which is preliminary data.</text>
</comment>
<dbReference type="AlphaFoldDB" id="A0A8S0VPI9"/>
<feature type="compositionally biased region" description="Basic residues" evidence="1">
    <location>
        <begin position="1"/>
        <end position="11"/>
    </location>
</feature>
<sequence length="258" mass="28600">MKKKKRRRRPTRGLSEHANQLVTHSVSQSVSPSVGQSVILQEKQSTKSPRLVNSYSKTLAPRISSEESLGEFQNDSIKLEQFKSGTSEGTSTETEVVVSKIQVSPVFREQQPQLGFDFLVKVSGPREYMMTLIVARSLYRYLCSSAESFLPPPNLLTYSIGCSLASSFSHSLTLSTRLTLQVCFIRSFVHSFIPPFLPSLIPPALHPVANFIIRLVRRRSELTEEHPTLHDEEAAAAAAAGADATARADAKTRVEQKQ</sequence>
<dbReference type="Gramene" id="OE9A031918T1">
    <property type="protein sequence ID" value="OE9A031918C1"/>
    <property type="gene ID" value="OE9A031918"/>
</dbReference>
<name>A0A8S0VPI9_OLEEU</name>
<protein>
    <submittedName>
        <fullName evidence="2">Uncharacterized protein</fullName>
    </submittedName>
</protein>
<accession>A0A8S0VPI9</accession>
<feature type="compositionally biased region" description="Basic and acidic residues" evidence="1">
    <location>
        <begin position="246"/>
        <end position="258"/>
    </location>
</feature>
<gene>
    <name evidence="2" type="ORF">OLEA9_A031918</name>
</gene>
<feature type="compositionally biased region" description="Basic and acidic residues" evidence="1">
    <location>
        <begin position="224"/>
        <end position="233"/>
    </location>
</feature>
<feature type="compositionally biased region" description="Low complexity" evidence="1">
    <location>
        <begin position="25"/>
        <end position="34"/>
    </location>
</feature>
<reference evidence="2 3" key="1">
    <citation type="submission" date="2019-12" db="EMBL/GenBank/DDBJ databases">
        <authorList>
            <person name="Alioto T."/>
            <person name="Alioto T."/>
            <person name="Gomez Garrido J."/>
        </authorList>
    </citation>
    <scope>NUCLEOTIDE SEQUENCE [LARGE SCALE GENOMIC DNA]</scope>
</reference>
<dbReference type="EMBL" id="CACTIH010009733">
    <property type="protein sequence ID" value="CAA3032902.1"/>
    <property type="molecule type" value="Genomic_DNA"/>
</dbReference>